<reference evidence="3" key="2">
    <citation type="submission" date="2020-08" db="EMBL/GenBank/DDBJ databases">
        <title>The Agave Microbiome: Exploring the role of microbial communities in plant adaptations to desert environments.</title>
        <authorList>
            <person name="Partida-Martinez L.P."/>
        </authorList>
    </citation>
    <scope>NUCLEOTIDE SEQUENCE [LARGE SCALE GENOMIC DNA]</scope>
    <source>
        <strain evidence="3">AT2.8</strain>
    </source>
</reference>
<keyword evidence="2" id="KW-0808">Transferase</keyword>
<keyword evidence="2" id="KW-0489">Methyltransferase</keyword>
<dbReference type="InterPro" id="IPR029063">
    <property type="entry name" value="SAM-dependent_MTases_sf"/>
</dbReference>
<dbReference type="AlphaFoldDB" id="A0A852T8Z2"/>
<dbReference type="Proteomes" id="UP000548423">
    <property type="component" value="Unassembled WGS sequence"/>
</dbReference>
<organism evidence="2 3">
    <name type="scientific">Neobacillus niacini</name>
    <dbReference type="NCBI Taxonomy" id="86668"/>
    <lineage>
        <taxon>Bacteria</taxon>
        <taxon>Bacillati</taxon>
        <taxon>Bacillota</taxon>
        <taxon>Bacilli</taxon>
        <taxon>Bacillales</taxon>
        <taxon>Bacillaceae</taxon>
        <taxon>Neobacillus</taxon>
    </lineage>
</organism>
<dbReference type="CDD" id="cd02440">
    <property type="entry name" value="AdoMet_MTases"/>
    <property type="match status" value="1"/>
</dbReference>
<sequence length="187" mass="21659">MNTKDKWNLKHLDRITQLKEPQPNPRLKRLASYFKEGGTALDIACGLGGNSLFLAGMNNQVEAIDISDVAINYVQEQAAKDNLSVQPRVTDLTDLDTLNWPSNPFDFIVMSYYLDRSLFPIVKDVLKDGGYFFMETYYQSPYTEEQGVSDHYKLKSNELLTEFGDWKVLYFEENEQEGWQSIFCQKR</sequence>
<dbReference type="InterPro" id="IPR041698">
    <property type="entry name" value="Methyltransf_25"/>
</dbReference>
<evidence type="ECO:0000313" key="3">
    <source>
        <dbReference type="Proteomes" id="UP000548423"/>
    </source>
</evidence>
<protein>
    <submittedName>
        <fullName evidence="2">2-polyprenyl-3-methyl-5-hydroxy-6-metoxy-1, 4-benzoquinol methylase</fullName>
    </submittedName>
</protein>
<dbReference type="Pfam" id="PF13649">
    <property type="entry name" value="Methyltransf_25"/>
    <property type="match status" value="1"/>
</dbReference>
<evidence type="ECO:0000259" key="1">
    <source>
        <dbReference type="Pfam" id="PF13649"/>
    </source>
</evidence>
<dbReference type="GO" id="GO:0008168">
    <property type="term" value="F:methyltransferase activity"/>
    <property type="evidence" value="ECO:0007669"/>
    <property type="project" value="UniProtKB-KW"/>
</dbReference>
<proteinExistence type="predicted"/>
<reference evidence="3" key="1">
    <citation type="submission" date="2020-07" db="EMBL/GenBank/DDBJ databases">
        <authorList>
            <person name="Partida-Martinez L."/>
            <person name="Huntemann M."/>
            <person name="Clum A."/>
            <person name="Wang J."/>
            <person name="Palaniappan K."/>
            <person name="Ritter S."/>
            <person name="Chen I.-M."/>
            <person name="Stamatis D."/>
            <person name="Reddy T."/>
            <person name="O'Malley R."/>
            <person name="Daum C."/>
            <person name="Shapiro N."/>
            <person name="Ivanova N."/>
            <person name="Kyrpides N."/>
            <person name="Woyke T."/>
        </authorList>
    </citation>
    <scope>NUCLEOTIDE SEQUENCE [LARGE SCALE GENOMIC DNA]</scope>
    <source>
        <strain evidence="3">AT2.8</strain>
    </source>
</reference>
<comment type="caution">
    <text evidence="2">The sequence shown here is derived from an EMBL/GenBank/DDBJ whole genome shotgun (WGS) entry which is preliminary data.</text>
</comment>
<dbReference type="EMBL" id="JACCBX010000002">
    <property type="protein sequence ID" value="NYE04295.1"/>
    <property type="molecule type" value="Genomic_DNA"/>
</dbReference>
<dbReference type="SUPFAM" id="SSF53335">
    <property type="entry name" value="S-adenosyl-L-methionine-dependent methyltransferases"/>
    <property type="match status" value="1"/>
</dbReference>
<dbReference type="Gene3D" id="3.40.50.150">
    <property type="entry name" value="Vaccinia Virus protein VP39"/>
    <property type="match status" value="1"/>
</dbReference>
<feature type="domain" description="Methyltransferase" evidence="1">
    <location>
        <begin position="41"/>
        <end position="130"/>
    </location>
</feature>
<evidence type="ECO:0000313" key="2">
    <source>
        <dbReference type="EMBL" id="NYE04295.1"/>
    </source>
</evidence>
<name>A0A852T8Z2_9BACI</name>
<gene>
    <name evidence="2" type="ORF">F4694_001039</name>
</gene>
<dbReference type="GO" id="GO:0032259">
    <property type="term" value="P:methylation"/>
    <property type="evidence" value="ECO:0007669"/>
    <property type="project" value="UniProtKB-KW"/>
</dbReference>
<accession>A0A852T8Z2</accession>